<dbReference type="GO" id="GO:0004029">
    <property type="term" value="F:aldehyde dehydrogenase (NAD+) activity"/>
    <property type="evidence" value="ECO:0007669"/>
    <property type="project" value="TreeGrafter"/>
</dbReference>
<reference evidence="2 3" key="1">
    <citation type="submission" date="2018-06" db="EMBL/GenBank/DDBJ databases">
        <title>A transcriptomic atlas of mushroom development highlights an independent origin of complex multicellularity.</title>
        <authorList>
            <consortium name="DOE Joint Genome Institute"/>
            <person name="Krizsan K."/>
            <person name="Almasi E."/>
            <person name="Merenyi Z."/>
            <person name="Sahu N."/>
            <person name="Viragh M."/>
            <person name="Koszo T."/>
            <person name="Mondo S."/>
            <person name="Kiss B."/>
            <person name="Balint B."/>
            <person name="Kues U."/>
            <person name="Barry K."/>
            <person name="Hegedus J.C."/>
            <person name="Henrissat B."/>
            <person name="Johnson J."/>
            <person name="Lipzen A."/>
            <person name="Ohm R."/>
            <person name="Nagy I."/>
            <person name="Pangilinan J."/>
            <person name="Yan J."/>
            <person name="Xiong Y."/>
            <person name="Grigoriev I.V."/>
            <person name="Hibbett D.S."/>
            <person name="Nagy L.G."/>
        </authorList>
    </citation>
    <scope>NUCLEOTIDE SEQUENCE [LARGE SCALE GENOMIC DNA]</scope>
    <source>
        <strain evidence="2 3">SZMC22713</strain>
    </source>
</reference>
<dbReference type="GO" id="GO:0005737">
    <property type="term" value="C:cytoplasm"/>
    <property type="evidence" value="ECO:0007669"/>
    <property type="project" value="TreeGrafter"/>
</dbReference>
<dbReference type="InterPro" id="IPR036291">
    <property type="entry name" value="NAD(P)-bd_dom_sf"/>
</dbReference>
<dbReference type="Gene3D" id="3.40.50.720">
    <property type="entry name" value="NAD(P)-binding Rossmann-like Domain"/>
    <property type="match status" value="1"/>
</dbReference>
<dbReference type="Pfam" id="PF01370">
    <property type="entry name" value="Epimerase"/>
    <property type="match status" value="1"/>
</dbReference>
<dbReference type="PANTHER" id="PTHR48079:SF3">
    <property type="entry name" value="NAD-DEPENDENT EPIMERASE_DEHYDRATASE DOMAIN-CONTAINING PROTEIN"/>
    <property type="match status" value="1"/>
</dbReference>
<gene>
    <name evidence="2" type="ORF">BD410DRAFT_794460</name>
</gene>
<feature type="domain" description="NAD-dependent epimerase/dehydratase" evidence="1">
    <location>
        <begin position="3"/>
        <end position="210"/>
    </location>
</feature>
<dbReference type="STRING" id="50990.A0A4Y7PPE1"/>
<dbReference type="InterPro" id="IPR001509">
    <property type="entry name" value="Epimerase_deHydtase"/>
</dbReference>
<dbReference type="OrthoDB" id="10000533at2759"/>
<dbReference type="SUPFAM" id="SSF51735">
    <property type="entry name" value="NAD(P)-binding Rossmann-fold domains"/>
    <property type="match status" value="1"/>
</dbReference>
<sequence length="297" mass="31601">MKVLILGSSGFVGFPIAKAFVRNGHEVYGQIRAQSKAKLLASEEIIPVIADVSNGAALVDAAAAVDVVINCLGGGDLVALTDVTYKVVIEAAKKARGSGIPKLTYILISGTWVYGEDRINMINERSPLTHPASLVSWRPATEQTVVNSKEVDGIVIRPSLLYGGSASLIEPVFKQAATGGKIEWPGRLGGRWALIHNDDLSDLVLRVAEAAPICKGLIFDASNSQTELVEDILAKVVEVSGASGFTLREPANPYEEAQAGTAIMRPSLARAILGWTPKKAGFVDGMRTYYAAWQATQ</sequence>
<name>A0A4Y7PPE1_9AGAM</name>
<dbReference type="VEuPathDB" id="FungiDB:BD410DRAFT_794460"/>
<dbReference type="AlphaFoldDB" id="A0A4Y7PPE1"/>
<accession>A0A4Y7PPE1</accession>
<dbReference type="Proteomes" id="UP000294933">
    <property type="component" value="Unassembled WGS sequence"/>
</dbReference>
<dbReference type="InterPro" id="IPR051783">
    <property type="entry name" value="NAD(P)-dependent_oxidoreduct"/>
</dbReference>
<dbReference type="EMBL" id="ML170224">
    <property type="protein sequence ID" value="TDL17297.1"/>
    <property type="molecule type" value="Genomic_DNA"/>
</dbReference>
<keyword evidence="3" id="KW-1185">Reference proteome</keyword>
<dbReference type="PANTHER" id="PTHR48079">
    <property type="entry name" value="PROTEIN YEEZ"/>
    <property type="match status" value="1"/>
</dbReference>
<evidence type="ECO:0000313" key="2">
    <source>
        <dbReference type="EMBL" id="TDL17297.1"/>
    </source>
</evidence>
<proteinExistence type="predicted"/>
<protein>
    <submittedName>
        <fullName evidence="2">NAD(P)-binding protein</fullName>
    </submittedName>
</protein>
<organism evidence="2 3">
    <name type="scientific">Rickenella mellea</name>
    <dbReference type="NCBI Taxonomy" id="50990"/>
    <lineage>
        <taxon>Eukaryota</taxon>
        <taxon>Fungi</taxon>
        <taxon>Dikarya</taxon>
        <taxon>Basidiomycota</taxon>
        <taxon>Agaricomycotina</taxon>
        <taxon>Agaricomycetes</taxon>
        <taxon>Hymenochaetales</taxon>
        <taxon>Rickenellaceae</taxon>
        <taxon>Rickenella</taxon>
    </lineage>
</organism>
<evidence type="ECO:0000259" key="1">
    <source>
        <dbReference type="Pfam" id="PF01370"/>
    </source>
</evidence>
<evidence type="ECO:0000313" key="3">
    <source>
        <dbReference type="Proteomes" id="UP000294933"/>
    </source>
</evidence>